<dbReference type="AlphaFoldDB" id="A0A1M6V639"/>
<keyword evidence="3" id="KW-1185">Reference proteome</keyword>
<sequence>MFKKKQIIFLIIISIIFIGVGGVGAYKVFTTKTRPKMITDFQTYLTDHTKNSENYILGKNEAMYRSLISEGEQCINDGDISKIEDLKNRINRLEDVIASDNTYNLNVTIDEIKKVNKESWDYSKINELDSKIDEINNLIAKKKFKEASNKIQEIKSTMNLNINNNHNVSSDVKLEETNSNITTKPLLSKINDPALDAAKELILKEDGVFANKEMKAGSMLYAEDLKPNTINRYNINEDIFYFGFNNPTITKNSGLTSFYYVGKTSKNVYRCSNPNSESSELYLIKNNSIVKTFK</sequence>
<dbReference type="STRING" id="1121302.SAMN02745163_04427"/>
<proteinExistence type="predicted"/>
<keyword evidence="1" id="KW-0472">Membrane</keyword>
<keyword evidence="1" id="KW-0812">Transmembrane</keyword>
<dbReference type="OrthoDB" id="1914834at2"/>
<evidence type="ECO:0000313" key="2">
    <source>
        <dbReference type="EMBL" id="SHK76865.1"/>
    </source>
</evidence>
<dbReference type="RefSeq" id="WP_072993615.1">
    <property type="nucleotide sequence ID" value="NZ_FQZB01000027.1"/>
</dbReference>
<accession>A0A1M6V639</accession>
<feature type="transmembrane region" description="Helical" evidence="1">
    <location>
        <begin position="7"/>
        <end position="29"/>
    </location>
</feature>
<keyword evidence="1" id="KW-1133">Transmembrane helix</keyword>
<name>A0A1M6V639_9CLOT</name>
<dbReference type="Proteomes" id="UP000184310">
    <property type="component" value="Unassembled WGS sequence"/>
</dbReference>
<dbReference type="EMBL" id="FQZB01000027">
    <property type="protein sequence ID" value="SHK76865.1"/>
    <property type="molecule type" value="Genomic_DNA"/>
</dbReference>
<evidence type="ECO:0000256" key="1">
    <source>
        <dbReference type="SAM" id="Phobius"/>
    </source>
</evidence>
<protein>
    <submittedName>
        <fullName evidence="2">Uncharacterized protein</fullName>
    </submittedName>
</protein>
<organism evidence="2 3">
    <name type="scientific">Clostridium cavendishii DSM 21758</name>
    <dbReference type="NCBI Taxonomy" id="1121302"/>
    <lineage>
        <taxon>Bacteria</taxon>
        <taxon>Bacillati</taxon>
        <taxon>Bacillota</taxon>
        <taxon>Clostridia</taxon>
        <taxon>Eubacteriales</taxon>
        <taxon>Clostridiaceae</taxon>
        <taxon>Clostridium</taxon>
    </lineage>
</organism>
<evidence type="ECO:0000313" key="3">
    <source>
        <dbReference type="Proteomes" id="UP000184310"/>
    </source>
</evidence>
<gene>
    <name evidence="2" type="ORF">SAMN02745163_04427</name>
</gene>
<reference evidence="2 3" key="1">
    <citation type="submission" date="2016-11" db="EMBL/GenBank/DDBJ databases">
        <authorList>
            <person name="Jaros S."/>
            <person name="Januszkiewicz K."/>
            <person name="Wedrychowicz H."/>
        </authorList>
    </citation>
    <scope>NUCLEOTIDE SEQUENCE [LARGE SCALE GENOMIC DNA]</scope>
    <source>
        <strain evidence="2 3">DSM 21758</strain>
    </source>
</reference>